<gene>
    <name evidence="2" type="ORF">B0T26DRAFT_754504</name>
</gene>
<feature type="compositionally biased region" description="Basic and acidic residues" evidence="1">
    <location>
        <begin position="49"/>
        <end position="61"/>
    </location>
</feature>
<protein>
    <submittedName>
        <fullName evidence="2">Uncharacterized protein</fullName>
    </submittedName>
</protein>
<name>A0AA40A4N5_9PEZI</name>
<sequence>MSTHRATVLEHFGTPPGPKFCLLFPKNAEARRMLGIKHSEEEAQNMSQAERDDKAQRMQRCERNRVSNKIFRGAEGGPALCFASSSTSSRAEVGSMLRDDRIAPPASRALPTSGVRTLTMGDGPQAAVFKTKYSAEKVASNEPVTLRDVM</sequence>
<dbReference type="AlphaFoldDB" id="A0AA40A4N5"/>
<feature type="region of interest" description="Disordered" evidence="1">
    <location>
        <begin position="41"/>
        <end position="61"/>
    </location>
</feature>
<dbReference type="Proteomes" id="UP001172101">
    <property type="component" value="Unassembled WGS sequence"/>
</dbReference>
<dbReference type="GeneID" id="85329101"/>
<keyword evidence="3" id="KW-1185">Reference proteome</keyword>
<accession>A0AA40A4N5</accession>
<organism evidence="2 3">
    <name type="scientific">Lasiosphaeria miniovina</name>
    <dbReference type="NCBI Taxonomy" id="1954250"/>
    <lineage>
        <taxon>Eukaryota</taxon>
        <taxon>Fungi</taxon>
        <taxon>Dikarya</taxon>
        <taxon>Ascomycota</taxon>
        <taxon>Pezizomycotina</taxon>
        <taxon>Sordariomycetes</taxon>
        <taxon>Sordariomycetidae</taxon>
        <taxon>Sordariales</taxon>
        <taxon>Lasiosphaeriaceae</taxon>
        <taxon>Lasiosphaeria</taxon>
    </lineage>
</organism>
<dbReference type="RefSeq" id="XP_060292572.1">
    <property type="nucleotide sequence ID" value="XM_060445831.1"/>
</dbReference>
<evidence type="ECO:0000313" key="3">
    <source>
        <dbReference type="Proteomes" id="UP001172101"/>
    </source>
</evidence>
<dbReference type="EMBL" id="JAUIRO010000006">
    <property type="protein sequence ID" value="KAK0709268.1"/>
    <property type="molecule type" value="Genomic_DNA"/>
</dbReference>
<reference evidence="2" key="1">
    <citation type="submission" date="2023-06" db="EMBL/GenBank/DDBJ databases">
        <title>Genome-scale phylogeny and comparative genomics of the fungal order Sordariales.</title>
        <authorList>
            <consortium name="Lawrence Berkeley National Laboratory"/>
            <person name="Hensen N."/>
            <person name="Bonometti L."/>
            <person name="Westerberg I."/>
            <person name="Brannstrom I.O."/>
            <person name="Guillou S."/>
            <person name="Cros-Aarteil S."/>
            <person name="Calhoun S."/>
            <person name="Haridas S."/>
            <person name="Kuo A."/>
            <person name="Mondo S."/>
            <person name="Pangilinan J."/>
            <person name="Riley R."/>
            <person name="LaButti K."/>
            <person name="Andreopoulos B."/>
            <person name="Lipzen A."/>
            <person name="Chen C."/>
            <person name="Yanf M."/>
            <person name="Daum C."/>
            <person name="Ng V."/>
            <person name="Clum A."/>
            <person name="Steindorff A."/>
            <person name="Ohm R."/>
            <person name="Martin F."/>
            <person name="Silar P."/>
            <person name="Natvig D."/>
            <person name="Lalanne C."/>
            <person name="Gautier V."/>
            <person name="Ament-velasquez S.L."/>
            <person name="Kruys A."/>
            <person name="Hutchinson M.I."/>
            <person name="Powell A.J."/>
            <person name="Barry K."/>
            <person name="Miller A.N."/>
            <person name="Grigoriev I.V."/>
            <person name="Debuchy R."/>
            <person name="Gladieux P."/>
            <person name="Thoren M.H."/>
            <person name="Johannesson H."/>
        </authorList>
    </citation>
    <scope>NUCLEOTIDE SEQUENCE</scope>
    <source>
        <strain evidence="2">SMH2392-1A</strain>
    </source>
</reference>
<evidence type="ECO:0000256" key="1">
    <source>
        <dbReference type="SAM" id="MobiDB-lite"/>
    </source>
</evidence>
<comment type="caution">
    <text evidence="2">The sequence shown here is derived from an EMBL/GenBank/DDBJ whole genome shotgun (WGS) entry which is preliminary data.</text>
</comment>
<proteinExistence type="predicted"/>
<evidence type="ECO:0000313" key="2">
    <source>
        <dbReference type="EMBL" id="KAK0709268.1"/>
    </source>
</evidence>
<feature type="region of interest" description="Disordered" evidence="1">
    <location>
        <begin position="92"/>
        <end position="115"/>
    </location>
</feature>